<comment type="caution">
    <text evidence="1">The sequence shown here is derived from an EMBL/GenBank/DDBJ whole genome shotgun (WGS) entry which is preliminary data.</text>
</comment>
<accession>A0AAW2GSQ2</accession>
<keyword evidence="2" id="KW-1185">Reference proteome</keyword>
<dbReference type="Proteomes" id="UP001430953">
    <property type="component" value="Unassembled WGS sequence"/>
</dbReference>
<protein>
    <submittedName>
        <fullName evidence="1">Uncharacterized protein</fullName>
    </submittedName>
</protein>
<gene>
    <name evidence="1" type="ORF">PUN28_002161</name>
</gene>
<organism evidence="1 2">
    <name type="scientific">Cardiocondyla obscurior</name>
    <dbReference type="NCBI Taxonomy" id="286306"/>
    <lineage>
        <taxon>Eukaryota</taxon>
        <taxon>Metazoa</taxon>
        <taxon>Ecdysozoa</taxon>
        <taxon>Arthropoda</taxon>
        <taxon>Hexapoda</taxon>
        <taxon>Insecta</taxon>
        <taxon>Pterygota</taxon>
        <taxon>Neoptera</taxon>
        <taxon>Endopterygota</taxon>
        <taxon>Hymenoptera</taxon>
        <taxon>Apocrita</taxon>
        <taxon>Aculeata</taxon>
        <taxon>Formicoidea</taxon>
        <taxon>Formicidae</taxon>
        <taxon>Myrmicinae</taxon>
        <taxon>Cardiocondyla</taxon>
    </lineage>
</organism>
<dbReference type="AlphaFoldDB" id="A0AAW2GSQ2"/>
<sequence length="80" mass="9248">MDGSARCMKKLKVINKICGIILLKTKNPIYNKNKRSFVAFQFLILIKFRGFLAKSEGIYLINVFSLSDKEFILFVSNLQK</sequence>
<name>A0AAW2GSQ2_9HYME</name>
<evidence type="ECO:0000313" key="2">
    <source>
        <dbReference type="Proteomes" id="UP001430953"/>
    </source>
</evidence>
<evidence type="ECO:0000313" key="1">
    <source>
        <dbReference type="EMBL" id="KAL0130327.1"/>
    </source>
</evidence>
<proteinExistence type="predicted"/>
<dbReference type="EMBL" id="JADYXP020000002">
    <property type="protein sequence ID" value="KAL0130327.1"/>
    <property type="molecule type" value="Genomic_DNA"/>
</dbReference>
<reference evidence="1 2" key="1">
    <citation type="submission" date="2023-03" db="EMBL/GenBank/DDBJ databases">
        <title>High recombination rates correlate with genetic variation in Cardiocondyla obscurior ants.</title>
        <authorList>
            <person name="Errbii M."/>
        </authorList>
    </citation>
    <scope>NUCLEOTIDE SEQUENCE [LARGE SCALE GENOMIC DNA]</scope>
    <source>
        <strain evidence="1">Alpha-2009</strain>
        <tissue evidence="1">Whole body</tissue>
    </source>
</reference>